<dbReference type="STRING" id="1122152.GCA_000425905_01291"/>
<keyword evidence="1" id="KW-0378">Hydrolase</keyword>
<dbReference type="PANTHER" id="PTHR10357">
    <property type="entry name" value="ALPHA-AMYLASE FAMILY MEMBER"/>
    <property type="match status" value="1"/>
</dbReference>
<dbReference type="Gene3D" id="3.90.400.10">
    <property type="entry name" value="Oligo-1,6-glucosidase, Domain 2"/>
    <property type="match status" value="1"/>
</dbReference>
<dbReference type="Pfam" id="PF02903">
    <property type="entry name" value="Alpha-amylase_N"/>
    <property type="match status" value="1"/>
</dbReference>
<dbReference type="PATRIC" id="fig|1122152.4.peg.365"/>
<protein>
    <submittedName>
        <fullName evidence="4">Neopullulanase</fullName>
    </submittedName>
</protein>
<dbReference type="Pfam" id="PF00128">
    <property type="entry name" value="Alpha-amylase"/>
    <property type="match status" value="1"/>
</dbReference>
<dbReference type="Gene3D" id="3.20.20.80">
    <property type="entry name" value="Glycosidases"/>
    <property type="match status" value="1"/>
</dbReference>
<dbReference type="InterPro" id="IPR014756">
    <property type="entry name" value="Ig_E-set"/>
</dbReference>
<sequence length="568" mass="65920">MQEASLRHRPESEDCFVIDKNHLRLRFHTAKADVKKVIVHYLDSYYDLKTAQKQEMTKIGSGQVADYYMTTLELPLHRCQYTFEVVGQDGSHIIYGDRGIREYNDSNLYDYGQFFKVPYFHEIDMAKTPAWVKETVWYQIFPERFNNGDKNNDPVGTKPWNPADHPGREDYYGGDLQGVLDKLDYLQELGINGLYFCPIFKASSNHKYDTIDYLEIDPDFGDKKLFKKLVDEAHKRGMHVMLDAVFNHLGYQSKEWQDVVKHGRDSKYFDWFHINYLPVTPFKDPSKGEGMPPYDTFAFEPHMPKLNTANPEVQKYLLNIATYWAKEFHIDAWRLDVANEVDHHFWKKFHAALMAINPDFYIVGEVWHSSQPWLNGDEFTGVMNYPYTQQIEDHFLTGKISAEMLTQVLFDQLMLYRDCVNSGMLNMLDSHDTARLLTLADENQDKALNALAFELIQPGSPSIYYGTEMAMTGGNDPDCRKPMDWDKAGNVYWQKVHDLIEFRRKHAAVLSQSDIEFAVEDDLIEVKHGQLVAYFNTSEHEVKIDKQASVSNGYQNGILSPNGYILCE</sequence>
<organism evidence="4 5">
    <name type="scientific">Lactobacillus psittaci DSM 15354</name>
    <dbReference type="NCBI Taxonomy" id="1122152"/>
    <lineage>
        <taxon>Bacteria</taxon>
        <taxon>Bacillati</taxon>
        <taxon>Bacillota</taxon>
        <taxon>Bacilli</taxon>
        <taxon>Lactobacillales</taxon>
        <taxon>Lactobacillaceae</taxon>
        <taxon>Lactobacillus</taxon>
    </lineage>
</organism>
<dbReference type="SUPFAM" id="SSF81296">
    <property type="entry name" value="E set domains"/>
    <property type="match status" value="1"/>
</dbReference>
<accession>A0A0R1RYW9</accession>
<keyword evidence="5" id="KW-1185">Reference proteome</keyword>
<dbReference type="eggNOG" id="COG0366">
    <property type="taxonomic scope" value="Bacteria"/>
</dbReference>
<keyword evidence="2" id="KW-0326">Glycosidase</keyword>
<dbReference type="Gene3D" id="2.60.40.10">
    <property type="entry name" value="Immunoglobulins"/>
    <property type="match status" value="1"/>
</dbReference>
<name>A0A0R1RYW9_9LACO</name>
<reference evidence="4 5" key="1">
    <citation type="journal article" date="2015" name="Genome Announc.">
        <title>Expanding the biotechnology potential of lactobacilli through comparative genomics of 213 strains and associated genera.</title>
        <authorList>
            <person name="Sun Z."/>
            <person name="Harris H.M."/>
            <person name="McCann A."/>
            <person name="Guo C."/>
            <person name="Argimon S."/>
            <person name="Zhang W."/>
            <person name="Yang X."/>
            <person name="Jeffery I.B."/>
            <person name="Cooney J.C."/>
            <person name="Kagawa T.F."/>
            <person name="Liu W."/>
            <person name="Song Y."/>
            <person name="Salvetti E."/>
            <person name="Wrobel A."/>
            <person name="Rasinkangas P."/>
            <person name="Parkhill J."/>
            <person name="Rea M.C."/>
            <person name="O'Sullivan O."/>
            <person name="Ritari J."/>
            <person name="Douillard F.P."/>
            <person name="Paul Ross R."/>
            <person name="Yang R."/>
            <person name="Briner A.E."/>
            <person name="Felis G.E."/>
            <person name="de Vos W.M."/>
            <person name="Barrangou R."/>
            <person name="Klaenhammer T.R."/>
            <person name="Caufield P.W."/>
            <person name="Cui Y."/>
            <person name="Zhang H."/>
            <person name="O'Toole P.W."/>
        </authorList>
    </citation>
    <scope>NUCLEOTIDE SEQUENCE [LARGE SCALE GENOMIC DNA]</scope>
    <source>
        <strain evidence="4 5">DSM 15354</strain>
    </source>
</reference>
<comment type="caution">
    <text evidence="4">The sequence shown here is derived from an EMBL/GenBank/DDBJ whole genome shotgun (WGS) entry which is preliminary data.</text>
</comment>
<dbReference type="InterPro" id="IPR017853">
    <property type="entry name" value="GH"/>
</dbReference>
<dbReference type="EMBL" id="AZFB01000012">
    <property type="protein sequence ID" value="KRL62160.1"/>
    <property type="molecule type" value="Genomic_DNA"/>
</dbReference>
<proteinExistence type="predicted"/>
<dbReference type="InterPro" id="IPR004185">
    <property type="entry name" value="Glyco_hydro_13_lg-like_dom"/>
</dbReference>
<evidence type="ECO:0000313" key="5">
    <source>
        <dbReference type="Proteomes" id="UP000051931"/>
    </source>
</evidence>
<dbReference type="AlphaFoldDB" id="A0A0R1RYW9"/>
<evidence type="ECO:0000259" key="3">
    <source>
        <dbReference type="SMART" id="SM00642"/>
    </source>
</evidence>
<dbReference type="OrthoDB" id="9805159at2"/>
<dbReference type="RefSeq" id="WP_027825238.1">
    <property type="nucleotide sequence ID" value="NZ_AUEI01000012.1"/>
</dbReference>
<dbReference type="SMART" id="SM00642">
    <property type="entry name" value="Aamy"/>
    <property type="match status" value="1"/>
</dbReference>
<gene>
    <name evidence="4" type="ORF">FC23_GL000359</name>
</gene>
<dbReference type="Proteomes" id="UP000051931">
    <property type="component" value="Unassembled WGS sequence"/>
</dbReference>
<feature type="domain" description="Glycosyl hydrolase family 13 catalytic" evidence="3">
    <location>
        <begin position="139"/>
        <end position="503"/>
    </location>
</feature>
<dbReference type="InterPro" id="IPR045857">
    <property type="entry name" value="O16G_dom_2"/>
</dbReference>
<dbReference type="InterPro" id="IPR013783">
    <property type="entry name" value="Ig-like_fold"/>
</dbReference>
<evidence type="ECO:0000313" key="4">
    <source>
        <dbReference type="EMBL" id="KRL62160.1"/>
    </source>
</evidence>
<dbReference type="CDD" id="cd02857">
    <property type="entry name" value="E_set_CDase_PDE_N"/>
    <property type="match status" value="1"/>
</dbReference>
<dbReference type="SUPFAM" id="SSF51445">
    <property type="entry name" value="(Trans)glycosidases"/>
    <property type="match status" value="1"/>
</dbReference>
<dbReference type="PANTHER" id="PTHR10357:SF210">
    <property type="entry name" value="MALTODEXTRIN GLUCOSIDASE"/>
    <property type="match status" value="1"/>
</dbReference>
<dbReference type="InterPro" id="IPR006047">
    <property type="entry name" value="GH13_cat_dom"/>
</dbReference>
<dbReference type="GO" id="GO:0005975">
    <property type="term" value="P:carbohydrate metabolic process"/>
    <property type="evidence" value="ECO:0007669"/>
    <property type="project" value="InterPro"/>
</dbReference>
<dbReference type="CDD" id="cd11338">
    <property type="entry name" value="AmyAc_CMD"/>
    <property type="match status" value="1"/>
</dbReference>
<evidence type="ECO:0000256" key="2">
    <source>
        <dbReference type="ARBA" id="ARBA00023295"/>
    </source>
</evidence>
<evidence type="ECO:0000256" key="1">
    <source>
        <dbReference type="ARBA" id="ARBA00022801"/>
    </source>
</evidence>
<dbReference type="GO" id="GO:0004553">
    <property type="term" value="F:hydrolase activity, hydrolyzing O-glycosyl compounds"/>
    <property type="evidence" value="ECO:0007669"/>
    <property type="project" value="InterPro"/>
</dbReference>